<feature type="transmembrane region" description="Helical" evidence="1">
    <location>
        <begin position="126"/>
        <end position="151"/>
    </location>
</feature>
<protein>
    <submittedName>
        <fullName evidence="2">Putative small multi-drug export protein-domain-containing protein</fullName>
    </submittedName>
</protein>
<feature type="transmembrane region" description="Helical" evidence="1">
    <location>
        <begin position="76"/>
        <end position="95"/>
    </location>
</feature>
<comment type="caution">
    <text evidence="2">The sequence shown here is derived from an EMBL/GenBank/DDBJ whole genome shotgun (WGS) entry which is preliminary data.</text>
</comment>
<dbReference type="PANTHER" id="PTHR36007">
    <property type="entry name" value="TRANSPORT PROTEIN-RELATED"/>
    <property type="match status" value="1"/>
</dbReference>
<evidence type="ECO:0000313" key="2">
    <source>
        <dbReference type="EMBL" id="KAG5175079.1"/>
    </source>
</evidence>
<evidence type="ECO:0000313" key="3">
    <source>
        <dbReference type="Proteomes" id="UP000664859"/>
    </source>
</evidence>
<feature type="transmembrane region" description="Helical" evidence="1">
    <location>
        <begin position="158"/>
        <end position="176"/>
    </location>
</feature>
<keyword evidence="1" id="KW-1133">Transmembrane helix</keyword>
<sequence>MLQPERALAAVRVVTAAAAAAPEEHLHVGQKIAMYCRTTGNLPDWLTIALISAMPVVELRGGIPVGLWMGLPIAKVFGLCVAGNMVPIPLILLALRSSAVQNVLKPFLDRARSKAKEFGDAEKQAVALLLFVGIPLPGTGAWTGAMIASILGMPVAKSLAAIFAGVVSAGAIMTALTLAGKAGAIAATAVLAIFCVTSITAKNNKAAGQAPPPPAE</sequence>
<proteinExistence type="predicted"/>
<dbReference type="PANTHER" id="PTHR36007:SF2">
    <property type="entry name" value="TRANSPORT PROTEIN-RELATED"/>
    <property type="match status" value="1"/>
</dbReference>
<keyword evidence="3" id="KW-1185">Reference proteome</keyword>
<keyword evidence="1" id="KW-0812">Transmembrane</keyword>
<dbReference type="Pfam" id="PF06695">
    <property type="entry name" value="Sm_multidrug_ex"/>
    <property type="match status" value="1"/>
</dbReference>
<name>A0A835YGM4_9STRA</name>
<feature type="transmembrane region" description="Helical" evidence="1">
    <location>
        <begin position="182"/>
        <end position="201"/>
    </location>
</feature>
<dbReference type="OrthoDB" id="2018918at2759"/>
<evidence type="ECO:0000256" key="1">
    <source>
        <dbReference type="SAM" id="Phobius"/>
    </source>
</evidence>
<dbReference type="InterPro" id="IPR009577">
    <property type="entry name" value="Sm_multidrug_ex"/>
</dbReference>
<dbReference type="EMBL" id="JAFCMP010000554">
    <property type="protein sequence ID" value="KAG5175079.1"/>
    <property type="molecule type" value="Genomic_DNA"/>
</dbReference>
<feature type="transmembrane region" description="Helical" evidence="1">
    <location>
        <begin position="44"/>
        <end position="69"/>
    </location>
</feature>
<gene>
    <name evidence="2" type="ORF">JKP88DRAFT_229330</name>
</gene>
<accession>A0A835YGM4</accession>
<dbReference type="Proteomes" id="UP000664859">
    <property type="component" value="Unassembled WGS sequence"/>
</dbReference>
<organism evidence="2 3">
    <name type="scientific">Tribonema minus</name>
    <dbReference type="NCBI Taxonomy" id="303371"/>
    <lineage>
        <taxon>Eukaryota</taxon>
        <taxon>Sar</taxon>
        <taxon>Stramenopiles</taxon>
        <taxon>Ochrophyta</taxon>
        <taxon>PX clade</taxon>
        <taxon>Xanthophyceae</taxon>
        <taxon>Tribonematales</taxon>
        <taxon>Tribonemataceae</taxon>
        <taxon>Tribonema</taxon>
    </lineage>
</organism>
<keyword evidence="1" id="KW-0472">Membrane</keyword>
<reference evidence="2" key="1">
    <citation type="submission" date="2021-02" db="EMBL/GenBank/DDBJ databases">
        <title>First Annotated Genome of the Yellow-green Alga Tribonema minus.</title>
        <authorList>
            <person name="Mahan K.M."/>
        </authorList>
    </citation>
    <scope>NUCLEOTIDE SEQUENCE</scope>
    <source>
        <strain evidence="2">UTEX B ZZ1240</strain>
    </source>
</reference>
<dbReference type="AlphaFoldDB" id="A0A835YGM4"/>